<comment type="caution">
    <text evidence="2">The sequence shown here is derived from an EMBL/GenBank/DDBJ whole genome shotgun (WGS) entry which is preliminary data.</text>
</comment>
<dbReference type="EMBL" id="BMES01000001">
    <property type="protein sequence ID" value="GGH11868.1"/>
    <property type="molecule type" value="Genomic_DNA"/>
</dbReference>
<gene>
    <name evidence="2" type="ORF">GCM10007036_09230</name>
</gene>
<accession>A0A917I3Y5</accession>
<proteinExistence type="predicted"/>
<keyword evidence="3" id="KW-1185">Reference proteome</keyword>
<evidence type="ECO:0000313" key="3">
    <source>
        <dbReference type="Proteomes" id="UP000603912"/>
    </source>
</evidence>
<dbReference type="Proteomes" id="UP000603912">
    <property type="component" value="Unassembled WGS sequence"/>
</dbReference>
<sequence length="64" mass="7049">MRLERVGTSCRTPARKGPGPQVGTRIGRCKRLLEITVPQRRLAPGVLAYALHQLKVTRLGVTSK</sequence>
<feature type="region of interest" description="Disordered" evidence="1">
    <location>
        <begin position="1"/>
        <end position="23"/>
    </location>
</feature>
<protein>
    <submittedName>
        <fullName evidence="2">Uncharacterized protein</fullName>
    </submittedName>
</protein>
<name>A0A917I3Y5_9HYPH</name>
<dbReference type="AlphaFoldDB" id="A0A917I3Y5"/>
<organism evidence="2 3">
    <name type="scientific">Alsobacter metallidurans</name>
    <dbReference type="NCBI Taxonomy" id="340221"/>
    <lineage>
        <taxon>Bacteria</taxon>
        <taxon>Pseudomonadati</taxon>
        <taxon>Pseudomonadota</taxon>
        <taxon>Alphaproteobacteria</taxon>
        <taxon>Hyphomicrobiales</taxon>
        <taxon>Alsobacteraceae</taxon>
        <taxon>Alsobacter</taxon>
    </lineage>
</organism>
<evidence type="ECO:0000313" key="2">
    <source>
        <dbReference type="EMBL" id="GGH11868.1"/>
    </source>
</evidence>
<reference evidence="2" key="2">
    <citation type="submission" date="2020-09" db="EMBL/GenBank/DDBJ databases">
        <authorList>
            <person name="Sun Q."/>
            <person name="Zhou Y."/>
        </authorList>
    </citation>
    <scope>NUCLEOTIDE SEQUENCE</scope>
    <source>
        <strain evidence="2">CGMCC 1.12214</strain>
    </source>
</reference>
<reference evidence="2" key="1">
    <citation type="journal article" date="2014" name="Int. J. Syst. Evol. Microbiol.">
        <title>Complete genome sequence of Corynebacterium casei LMG S-19264T (=DSM 44701T), isolated from a smear-ripened cheese.</title>
        <authorList>
            <consortium name="US DOE Joint Genome Institute (JGI-PGF)"/>
            <person name="Walter F."/>
            <person name="Albersmeier A."/>
            <person name="Kalinowski J."/>
            <person name="Ruckert C."/>
        </authorList>
    </citation>
    <scope>NUCLEOTIDE SEQUENCE</scope>
    <source>
        <strain evidence="2">CGMCC 1.12214</strain>
    </source>
</reference>
<evidence type="ECO:0000256" key="1">
    <source>
        <dbReference type="SAM" id="MobiDB-lite"/>
    </source>
</evidence>